<evidence type="ECO:0000313" key="2">
    <source>
        <dbReference type="EnsemblPlants" id="ONIVA01G26580.1"/>
    </source>
</evidence>
<accession>A0A0E0FPT5</accession>
<keyword evidence="3" id="KW-1185">Reference proteome</keyword>
<evidence type="ECO:0000256" key="1">
    <source>
        <dbReference type="SAM" id="MobiDB-lite"/>
    </source>
</evidence>
<feature type="region of interest" description="Disordered" evidence="1">
    <location>
        <begin position="43"/>
        <end position="73"/>
    </location>
</feature>
<dbReference type="EnsemblPlants" id="ONIVA01G26580.1">
    <property type="protein sequence ID" value="ONIVA01G26580.1"/>
    <property type="gene ID" value="ONIVA01G26580"/>
</dbReference>
<sequence>MATVAAAAGRQRTTRWLVDGNGATDCCGNGVRSRWRWSQQWLDGGEGAAASQRRGGRRQQRLRSRTASRGHGRWPYLSQCGSDWRGRRPPWHREVHPMAVEADKAREAPPAARKPDWRERRSRWREAGLAREVRPVVEEAGAAR</sequence>
<dbReference type="HOGENOM" id="CLU_1799543_0_0_1"/>
<reference evidence="2" key="2">
    <citation type="submission" date="2018-04" db="EMBL/GenBank/DDBJ databases">
        <title>OnivRS2 (Oryza nivara Reference Sequence Version 2).</title>
        <authorList>
            <person name="Zhang J."/>
            <person name="Kudrna D."/>
            <person name="Lee S."/>
            <person name="Talag J."/>
            <person name="Rajasekar S."/>
            <person name="Welchert J."/>
            <person name="Hsing Y.-I."/>
            <person name="Wing R.A."/>
        </authorList>
    </citation>
    <scope>NUCLEOTIDE SEQUENCE [LARGE SCALE GENOMIC DNA]</scope>
</reference>
<dbReference type="Proteomes" id="UP000006591">
    <property type="component" value="Chromosome 1"/>
</dbReference>
<proteinExistence type="predicted"/>
<feature type="region of interest" description="Disordered" evidence="1">
    <location>
        <begin position="99"/>
        <end position="121"/>
    </location>
</feature>
<dbReference type="AlphaFoldDB" id="A0A0E0FPT5"/>
<dbReference type="Gramene" id="ONIVA01G26580.1">
    <property type="protein sequence ID" value="ONIVA01G26580.1"/>
    <property type="gene ID" value="ONIVA01G26580"/>
</dbReference>
<name>A0A0E0FPT5_ORYNI</name>
<reference evidence="2" key="1">
    <citation type="submission" date="2015-04" db="UniProtKB">
        <authorList>
            <consortium name="EnsemblPlants"/>
        </authorList>
    </citation>
    <scope>IDENTIFICATION</scope>
    <source>
        <strain evidence="2">SL10</strain>
    </source>
</reference>
<feature type="compositionally biased region" description="Basic residues" evidence="1">
    <location>
        <begin position="54"/>
        <end position="72"/>
    </location>
</feature>
<organism evidence="2">
    <name type="scientific">Oryza nivara</name>
    <name type="common">Indian wild rice</name>
    <name type="synonym">Oryza sativa f. spontanea</name>
    <dbReference type="NCBI Taxonomy" id="4536"/>
    <lineage>
        <taxon>Eukaryota</taxon>
        <taxon>Viridiplantae</taxon>
        <taxon>Streptophyta</taxon>
        <taxon>Embryophyta</taxon>
        <taxon>Tracheophyta</taxon>
        <taxon>Spermatophyta</taxon>
        <taxon>Magnoliopsida</taxon>
        <taxon>Liliopsida</taxon>
        <taxon>Poales</taxon>
        <taxon>Poaceae</taxon>
        <taxon>BOP clade</taxon>
        <taxon>Oryzoideae</taxon>
        <taxon>Oryzeae</taxon>
        <taxon>Oryzinae</taxon>
        <taxon>Oryza</taxon>
    </lineage>
</organism>
<protein>
    <submittedName>
        <fullName evidence="2">Uncharacterized protein</fullName>
    </submittedName>
</protein>
<evidence type="ECO:0000313" key="3">
    <source>
        <dbReference type="Proteomes" id="UP000006591"/>
    </source>
</evidence>